<feature type="region of interest" description="Disordered" evidence="1">
    <location>
        <begin position="321"/>
        <end position="355"/>
    </location>
</feature>
<feature type="region of interest" description="Disordered" evidence="1">
    <location>
        <begin position="1"/>
        <end position="63"/>
    </location>
</feature>
<name>A0A9N9RQU3_9DIPT</name>
<keyword evidence="3" id="KW-1185">Reference proteome</keyword>
<evidence type="ECO:0000313" key="2">
    <source>
        <dbReference type="EMBL" id="CAG9801692.1"/>
    </source>
</evidence>
<feature type="region of interest" description="Disordered" evidence="1">
    <location>
        <begin position="482"/>
        <end position="523"/>
    </location>
</feature>
<feature type="compositionally biased region" description="Basic and acidic residues" evidence="1">
    <location>
        <begin position="100"/>
        <end position="110"/>
    </location>
</feature>
<organism evidence="2 3">
    <name type="scientific">Chironomus riparius</name>
    <dbReference type="NCBI Taxonomy" id="315576"/>
    <lineage>
        <taxon>Eukaryota</taxon>
        <taxon>Metazoa</taxon>
        <taxon>Ecdysozoa</taxon>
        <taxon>Arthropoda</taxon>
        <taxon>Hexapoda</taxon>
        <taxon>Insecta</taxon>
        <taxon>Pterygota</taxon>
        <taxon>Neoptera</taxon>
        <taxon>Endopterygota</taxon>
        <taxon>Diptera</taxon>
        <taxon>Nematocera</taxon>
        <taxon>Chironomoidea</taxon>
        <taxon>Chironomidae</taxon>
        <taxon>Chironominae</taxon>
        <taxon>Chironomus</taxon>
    </lineage>
</organism>
<accession>A0A9N9RQU3</accession>
<evidence type="ECO:0008006" key="4">
    <source>
        <dbReference type="Google" id="ProtNLM"/>
    </source>
</evidence>
<feature type="compositionally biased region" description="Basic residues" evidence="1">
    <location>
        <begin position="1"/>
        <end position="18"/>
    </location>
</feature>
<feature type="region of interest" description="Disordered" evidence="1">
    <location>
        <begin position="440"/>
        <end position="461"/>
    </location>
</feature>
<reference evidence="2" key="2">
    <citation type="submission" date="2022-10" db="EMBL/GenBank/DDBJ databases">
        <authorList>
            <consortium name="ENA_rothamsted_submissions"/>
            <consortium name="culmorum"/>
            <person name="King R."/>
        </authorList>
    </citation>
    <scope>NUCLEOTIDE SEQUENCE</scope>
</reference>
<sequence length="755" mass="84839">MLKLPKGLKKKKKGKKSKKDQELFTEEELEQYKREHQSHPAEVSEEQYPDKAQGGGDDDEWSKFAALTTGVDSILKKTQGDLNRIKETSFFKRVPPPSQKKKEEEEKKAGEAVAAFEEQRLAKEEEKDPAKELLKAVVELSESEEESDVDDSAFDTTFIERVEAGELPLAYVEAEEEEPDLGPDPFDTGYAEKIIKGPEVSQRGKRLVNIGAAVEVLTGKVEASVSASKSRRQRRGIQNLLLESFELNQEEHEEATLRDTTSKTLLDEPADLAEDFPIDLSVSLHLAFQPPKPSVECEELDKDLEEFDIIRKDDNNIRNTETVKESEETVDWSEFELEREKPLRSPPPSNLKQQISDEGFELTDDPFDTAYVEKIVPKSIDYDDDFDPRGAVEEEDDFNPRAEQENLFDSKGKSLENTATLRLVKNDLLSASHSDLASIAPTLAPTEDSEPEEVDPFDTSAVDSLVAPGKFELKYLERELLDSEKKKESLSDDDFDPRAEEEQKPSAESLKQRKSSLSLHIPGSGSKLVSFIISSPDLLHVDSETSSKIQKPLTPYYRESALPTEDEVAEEEDPFDTSFVPEIAPTKVELDIIEKEILKVEHKPTLKQSLSDPDFDPRAITPEPPKQEYKQTDLFLTSDTHDIKVLTPAKDSTPEEVEVDPFDTSIANNIVPGRTELKLLEDELIEKKPEALLPTDILSDTQDNSIYVKILTPQPTGSLDLDNEEDFDPFDTSFATSNLAPGETEIKLIESELIN</sequence>
<feature type="region of interest" description="Disordered" evidence="1">
    <location>
        <begin position="604"/>
        <end position="628"/>
    </location>
</feature>
<dbReference type="Proteomes" id="UP001153620">
    <property type="component" value="Chromosome 2"/>
</dbReference>
<evidence type="ECO:0000256" key="1">
    <source>
        <dbReference type="SAM" id="MobiDB-lite"/>
    </source>
</evidence>
<feature type="compositionally biased region" description="Basic and acidic residues" evidence="1">
    <location>
        <begin position="387"/>
        <end position="413"/>
    </location>
</feature>
<reference evidence="2" key="1">
    <citation type="submission" date="2022-01" db="EMBL/GenBank/DDBJ databases">
        <authorList>
            <person name="King R."/>
        </authorList>
    </citation>
    <scope>NUCLEOTIDE SEQUENCE</scope>
</reference>
<dbReference type="EMBL" id="OU895878">
    <property type="protein sequence ID" value="CAG9801692.1"/>
    <property type="molecule type" value="Genomic_DNA"/>
</dbReference>
<feature type="compositionally biased region" description="Basic and acidic residues" evidence="1">
    <location>
        <begin position="482"/>
        <end position="505"/>
    </location>
</feature>
<gene>
    <name evidence="2" type="ORF">CHIRRI_LOCUS4614</name>
</gene>
<feature type="compositionally biased region" description="Acidic residues" evidence="1">
    <location>
        <begin position="447"/>
        <end position="456"/>
    </location>
</feature>
<evidence type="ECO:0000313" key="3">
    <source>
        <dbReference type="Proteomes" id="UP001153620"/>
    </source>
</evidence>
<feature type="region of interest" description="Disordered" evidence="1">
    <location>
        <begin position="382"/>
        <end position="413"/>
    </location>
</feature>
<dbReference type="AlphaFoldDB" id="A0A9N9RQU3"/>
<dbReference type="OrthoDB" id="6363808at2759"/>
<protein>
    <recommendedName>
        <fullName evidence="4">Protein stoned-A</fullName>
    </recommendedName>
</protein>
<feature type="compositionally biased region" description="Basic and acidic residues" evidence="1">
    <location>
        <begin position="30"/>
        <end position="39"/>
    </location>
</feature>
<feature type="region of interest" description="Disordered" evidence="1">
    <location>
        <begin position="91"/>
        <end position="111"/>
    </location>
</feature>
<proteinExistence type="predicted"/>